<proteinExistence type="inferred from homology"/>
<dbReference type="InterPro" id="IPR002830">
    <property type="entry name" value="UbiD"/>
</dbReference>
<organism evidence="16 17">
    <name type="scientific">Archaeoglobus sulfaticallidus PM70-1</name>
    <dbReference type="NCBI Taxonomy" id="387631"/>
    <lineage>
        <taxon>Archaea</taxon>
        <taxon>Methanobacteriati</taxon>
        <taxon>Methanobacteriota</taxon>
        <taxon>Archaeoglobi</taxon>
        <taxon>Archaeoglobales</taxon>
        <taxon>Archaeoglobaceae</taxon>
        <taxon>Archaeoglobus</taxon>
    </lineage>
</organism>
<dbReference type="SUPFAM" id="SSF50475">
    <property type="entry name" value="FMN-binding split barrel"/>
    <property type="match status" value="1"/>
</dbReference>
<evidence type="ECO:0000256" key="5">
    <source>
        <dbReference type="ARBA" id="ARBA00022643"/>
    </source>
</evidence>
<dbReference type="FunFam" id="3.40.1670.10:FF:000003">
    <property type="entry name" value="Phenolic acid decarboxylase"/>
    <property type="match status" value="1"/>
</dbReference>
<evidence type="ECO:0000256" key="12">
    <source>
        <dbReference type="ARBA" id="ARBA00049754"/>
    </source>
</evidence>
<evidence type="ECO:0000256" key="11">
    <source>
        <dbReference type="ARBA" id="ARBA00049727"/>
    </source>
</evidence>
<comment type="pathway">
    <text evidence="2">Isoprenoid biosynthesis; isopentenyl diphosphate biosynthesis via mevalonate pathway.</text>
</comment>
<accession>N0BDJ1</accession>
<dbReference type="HOGENOM" id="CLU_023348_5_1_2"/>
<evidence type="ECO:0000256" key="6">
    <source>
        <dbReference type="ARBA" id="ARBA00022793"/>
    </source>
</evidence>
<evidence type="ECO:0000256" key="9">
    <source>
        <dbReference type="ARBA" id="ARBA00049054"/>
    </source>
</evidence>
<dbReference type="NCBIfam" id="TIGR00148">
    <property type="entry name" value="UbiD family decarboxylase"/>
    <property type="match status" value="1"/>
</dbReference>
<dbReference type="PANTHER" id="PTHR30108:SF21">
    <property type="entry name" value="4-HYDROXYBENZOATE DECARBOXYLASE"/>
    <property type="match status" value="1"/>
</dbReference>
<dbReference type="Gene3D" id="3.40.1670.10">
    <property type="entry name" value="UbiD C-terminal domain-like"/>
    <property type="match status" value="1"/>
</dbReference>
<evidence type="ECO:0000256" key="10">
    <source>
        <dbReference type="ARBA" id="ARBA00049583"/>
    </source>
</evidence>
<dbReference type="Pfam" id="PF01977">
    <property type="entry name" value="UbiD"/>
    <property type="match status" value="1"/>
</dbReference>
<keyword evidence="17" id="KW-1185">Reference proteome</keyword>
<reference evidence="16 17" key="1">
    <citation type="journal article" date="2013" name="Genome Announc.">
        <title>Complete Genome Sequence of the Thermophilic and Facultatively Chemolithoautotrophic Sulfate Reducer Archaeoglobus sulfaticallidus Strain PM70-1T.</title>
        <authorList>
            <person name="Stokke R."/>
            <person name="Hocking W.P."/>
            <person name="Steinsbu B.O."/>
            <person name="Steen I.H."/>
        </authorList>
    </citation>
    <scope>NUCLEOTIDE SEQUENCE [LARGE SCALE GENOMIC DNA]</scope>
    <source>
        <strain evidence="16">PM70-1</strain>
    </source>
</reference>
<dbReference type="Proteomes" id="UP000013307">
    <property type="component" value="Chromosome"/>
</dbReference>
<evidence type="ECO:0000256" key="13">
    <source>
        <dbReference type="ARBA" id="ARBA00049936"/>
    </source>
</evidence>
<evidence type="ECO:0000256" key="2">
    <source>
        <dbReference type="ARBA" id="ARBA00005092"/>
    </source>
</evidence>
<name>N0BDJ1_9EURY</name>
<comment type="cofactor">
    <cofactor evidence="13">
        <name>prenylated FMN</name>
        <dbReference type="ChEBI" id="CHEBI:87746"/>
    </cofactor>
</comment>
<dbReference type="OrthoDB" id="8480at2157"/>
<dbReference type="GO" id="GO:0005737">
    <property type="term" value="C:cytoplasm"/>
    <property type="evidence" value="ECO:0007669"/>
    <property type="project" value="TreeGrafter"/>
</dbReference>
<feature type="domain" description="3-octaprenyl-4-hydroxybenzoate carboxy-lyase-like C-terminal" evidence="15">
    <location>
        <begin position="280"/>
        <end position="401"/>
    </location>
</feature>
<comment type="similarity">
    <text evidence="3">Belongs to the UbiD family.</text>
</comment>
<dbReference type="GO" id="GO:0008299">
    <property type="term" value="P:isoprenoid biosynthetic process"/>
    <property type="evidence" value="ECO:0007669"/>
    <property type="project" value="UniProtKB-KW"/>
</dbReference>
<dbReference type="EMBL" id="CP005290">
    <property type="protein sequence ID" value="AGK61063.1"/>
    <property type="molecule type" value="Genomic_DNA"/>
</dbReference>
<keyword evidence="6" id="KW-0456">Lyase</keyword>
<dbReference type="KEGG" id="ast:Asulf_01062"/>
<keyword evidence="7" id="KW-0464">Manganese</keyword>
<dbReference type="GO" id="GO:0016831">
    <property type="term" value="F:carboxy-lyase activity"/>
    <property type="evidence" value="ECO:0007669"/>
    <property type="project" value="UniProtKB-KW"/>
</dbReference>
<evidence type="ECO:0000256" key="7">
    <source>
        <dbReference type="ARBA" id="ARBA00023211"/>
    </source>
</evidence>
<dbReference type="SUPFAM" id="SSF143968">
    <property type="entry name" value="UbiD C-terminal domain-like"/>
    <property type="match status" value="1"/>
</dbReference>
<evidence type="ECO:0000256" key="4">
    <source>
        <dbReference type="ARBA" id="ARBA00022630"/>
    </source>
</evidence>
<evidence type="ECO:0000313" key="17">
    <source>
        <dbReference type="Proteomes" id="UP000013307"/>
    </source>
</evidence>
<evidence type="ECO:0000256" key="8">
    <source>
        <dbReference type="ARBA" id="ARBA00023229"/>
    </source>
</evidence>
<dbReference type="PANTHER" id="PTHR30108">
    <property type="entry name" value="3-OCTAPRENYL-4-HYDROXYBENZOATE CARBOXY-LYASE-RELATED"/>
    <property type="match status" value="1"/>
</dbReference>
<dbReference type="AlphaFoldDB" id="N0BDJ1"/>
<evidence type="ECO:0000259" key="14">
    <source>
        <dbReference type="Pfam" id="PF01977"/>
    </source>
</evidence>
<comment type="cofactor">
    <cofactor evidence="1">
        <name>Mn(2+)</name>
        <dbReference type="ChEBI" id="CHEBI:29035"/>
    </cofactor>
</comment>
<dbReference type="STRING" id="387631.Asulf_01062"/>
<dbReference type="GeneID" id="15392703"/>
<dbReference type="InterPro" id="IPR049381">
    <property type="entry name" value="UbiD-like_C"/>
</dbReference>
<dbReference type="eggNOG" id="arCOG01671">
    <property type="taxonomic scope" value="Archaea"/>
</dbReference>
<dbReference type="EC" id="4.1.1.126" evidence="11"/>
<feature type="domain" description="3-octaprenyl-4-hydroxybenzoate carboxy-lyase-like Rift-related" evidence="14">
    <location>
        <begin position="93"/>
        <end position="275"/>
    </location>
</feature>
<evidence type="ECO:0000256" key="3">
    <source>
        <dbReference type="ARBA" id="ARBA00010021"/>
    </source>
</evidence>
<comment type="function">
    <text evidence="10">Catalyzes the conversion of trans-anhydromevalonate 5-phosphate (tAHMP) into isopentenyl phosphate. Involved in the archaeal mevalonate (MVA) pathway, which provides fundamental precursors for isoprenoid biosynthesis, such as isopentenyl diphosphate (IPP) and dimethylallyl diphosphate (DMAPP).</text>
</comment>
<evidence type="ECO:0000259" key="15">
    <source>
        <dbReference type="Pfam" id="PF20696"/>
    </source>
</evidence>
<dbReference type="RefSeq" id="WP_015590661.1">
    <property type="nucleotide sequence ID" value="NC_021169.1"/>
</dbReference>
<evidence type="ECO:0000313" key="16">
    <source>
        <dbReference type="EMBL" id="AGK61063.1"/>
    </source>
</evidence>
<dbReference type="Pfam" id="PF20696">
    <property type="entry name" value="UbiD_C"/>
    <property type="match status" value="1"/>
</dbReference>
<dbReference type="InterPro" id="IPR048304">
    <property type="entry name" value="UbiD_Rift_dom"/>
</dbReference>
<evidence type="ECO:0000256" key="1">
    <source>
        <dbReference type="ARBA" id="ARBA00001936"/>
    </source>
</evidence>
<protein>
    <recommendedName>
        <fullName evidence="12">Anhydromevalonate phosphate decarboxylase</fullName>
        <ecNumber evidence="11">4.1.1.126</ecNumber>
    </recommendedName>
</protein>
<gene>
    <name evidence="16" type="ORF">Asulf_01062</name>
</gene>
<keyword evidence="5" id="KW-0288">FMN</keyword>
<keyword evidence="8" id="KW-0414">Isoprene biosynthesis</keyword>
<sequence length="415" mass="47009">MDLRSAISILGNEITDFDENIGHEDLFKFIKENRLWQKPFTVNLDGKKLAQNFIASREHLCKYLGIRRENLAEFLSKIDYNGDIEIVEDNPLKKTNWTLKDLPIPKYFERDGGRYITAGVVIATRDEDDVNAYNACIHRLMVKSEGELVARLVPPRHTYLMWKDAVERSEDLKILIAVGCHPLFLFAASTRVPAGKEFGYASKLMNGLKLYRIDGLLTPMAEIVISARITGRKAEEGPFVDITGTYDKIRMEPVIEIDRIFARENPIFYSILPGGYEHQVLMGIPYEPVIFKAVSNVCRVKNVILTAGSRHYFHAIVQIEKVTEGDGKNAIISALSAHPSIKGVTVVDEDIDIYSHEDIEYAIATRFQADRDFVLIRGVRGSSLDPSSKEDGTTAKWGIDATKYLSRKDEFERVF</sequence>
<comment type="catalytic activity">
    <reaction evidence="9">
        <text>(2E)-3-methyl-5-phosphooxypent-2-enoate + H(+) = isopentenyl phosphate + CO2</text>
        <dbReference type="Rhea" id="RHEA:78971"/>
        <dbReference type="ChEBI" id="CHEBI:15378"/>
        <dbReference type="ChEBI" id="CHEBI:16526"/>
        <dbReference type="ChEBI" id="CHEBI:65078"/>
        <dbReference type="ChEBI" id="CHEBI:229665"/>
        <dbReference type="EC" id="4.1.1.126"/>
    </reaction>
    <physiologicalReaction direction="left-to-right" evidence="9">
        <dbReference type="Rhea" id="RHEA:78972"/>
    </physiologicalReaction>
</comment>
<keyword evidence="4" id="KW-0285">Flavoprotein</keyword>
<keyword evidence="6" id="KW-0210">Decarboxylase</keyword>